<feature type="domain" description="DUF4232" evidence="2">
    <location>
        <begin position="344"/>
        <end position="479"/>
    </location>
</feature>
<evidence type="ECO:0000259" key="2">
    <source>
        <dbReference type="Pfam" id="PF14016"/>
    </source>
</evidence>
<proteinExistence type="predicted"/>
<dbReference type="Pfam" id="PF14016">
    <property type="entry name" value="DUF4232"/>
    <property type="match status" value="1"/>
</dbReference>
<keyword evidence="1" id="KW-0812">Transmembrane</keyword>
<feature type="transmembrane region" description="Helical" evidence="1">
    <location>
        <begin position="9"/>
        <end position="30"/>
    </location>
</feature>
<keyword evidence="1" id="KW-0472">Membrane</keyword>
<evidence type="ECO:0000256" key="1">
    <source>
        <dbReference type="SAM" id="Phobius"/>
    </source>
</evidence>
<reference evidence="3 4" key="1">
    <citation type="submission" date="2019-11" db="EMBL/GenBank/DDBJ databases">
        <authorList>
            <person name="Li X.-J."/>
            <person name="Feng X.-M."/>
        </authorList>
    </citation>
    <scope>NUCLEOTIDE SEQUENCE [LARGE SCALE GENOMIC DNA]</scope>
    <source>
        <strain evidence="3 4">XMNu-373</strain>
    </source>
</reference>
<sequence>MHKPTGPRGIWTGVAVLLVMAAAIATVLMWQPWDRDELHEAAGDIARVPGVAAVDLEYREIEGAAAAKVRPEPSKVDVMVRLESTLAPDAAAVAAERAHELLIPAAEAVTHDNVSVHLHVTAGEPEKAPGIRIDPLEVPYSPISGAADVADAFTIWQAGPRSVQVYGLAPAVGEATADSGSGNAPDSRAGIGIEAGAAADMVPLAELAAGLGRTADLHFGDDAYYAGHGAVADVDAVRLTVAAASRRGVESAFFSNYSTAPQLSVRAAWPAESPETPELKRWLEAHDYAASAGRPVAFTISEPGYETLTEGWVSAFAPPEPEPHPLPLPAGVEAWPDDVDAPSCTGADLDVGYGGSDAATGARYALLLARNVSDRPCAVEGIPGIALRNADGAEQTDIRLEPYTSSAVPARLVVPPGEQLLAPLQWRAMSTANDPDVTTSVEVTAVPGAEPVLLDVTDGDGPSAGLDILDGAELRLGPWVQALEGWS</sequence>
<organism evidence="3 4">
    <name type="scientific">Phytoactinopolyspora mesophila</name>
    <dbReference type="NCBI Taxonomy" id="2650750"/>
    <lineage>
        <taxon>Bacteria</taxon>
        <taxon>Bacillati</taxon>
        <taxon>Actinomycetota</taxon>
        <taxon>Actinomycetes</taxon>
        <taxon>Jiangellales</taxon>
        <taxon>Jiangellaceae</taxon>
        <taxon>Phytoactinopolyspora</taxon>
    </lineage>
</organism>
<name>A0A7K3LZQ7_9ACTN</name>
<dbReference type="InterPro" id="IPR025326">
    <property type="entry name" value="DUF4232"/>
</dbReference>
<gene>
    <name evidence="3" type="ORF">F7O44_05270</name>
</gene>
<keyword evidence="4" id="KW-1185">Reference proteome</keyword>
<keyword evidence="1" id="KW-1133">Transmembrane helix</keyword>
<dbReference type="Proteomes" id="UP000460435">
    <property type="component" value="Unassembled WGS sequence"/>
</dbReference>
<dbReference type="EMBL" id="WLZY01000001">
    <property type="protein sequence ID" value="NDL56480.1"/>
    <property type="molecule type" value="Genomic_DNA"/>
</dbReference>
<accession>A0A7K3LZQ7</accession>
<dbReference type="AlphaFoldDB" id="A0A7K3LZQ7"/>
<evidence type="ECO:0000313" key="4">
    <source>
        <dbReference type="Proteomes" id="UP000460435"/>
    </source>
</evidence>
<evidence type="ECO:0000313" key="3">
    <source>
        <dbReference type="EMBL" id="NDL56480.1"/>
    </source>
</evidence>
<protein>
    <submittedName>
        <fullName evidence="3">DUF4232 domain-containing protein</fullName>
    </submittedName>
</protein>
<comment type="caution">
    <text evidence="3">The sequence shown here is derived from an EMBL/GenBank/DDBJ whole genome shotgun (WGS) entry which is preliminary data.</text>
</comment>